<sequence>MAQNIYDRPDFFAGYSQLSRSVHGLAGAPEWPTIQAMLPDVTGLRIVDLGCGFGWFSRWAAGKGAADILGLDLSEKMLARARAETSDARIRYERADLETLALPEQRFDLAYSALAFHYIADLPRLFATLHGALVPGGHLVFTMEHPVFMAPSHPAWMAAADGRRVWPLEGYAVEGERVTDWLAPGVVKRHRMLGTVLNSLVGAGFAFRRLEEWAPSPADLAANPALAEERDRPMMMLVAAGR</sequence>
<keyword evidence="1 5" id="KW-0489">Methyltransferase</keyword>
<protein>
    <submittedName>
        <fullName evidence="5">Class I SAM-dependent methyltransferase</fullName>
        <ecNumber evidence="5">2.1.1.222</ecNumber>
        <ecNumber evidence="5">2.1.1.64</ecNumber>
    </submittedName>
</protein>
<dbReference type="InterPro" id="IPR013216">
    <property type="entry name" value="Methyltransf_11"/>
</dbReference>
<dbReference type="SUPFAM" id="SSF53335">
    <property type="entry name" value="S-adenosyl-L-methionine-dependent methyltransferases"/>
    <property type="match status" value="1"/>
</dbReference>
<dbReference type="RefSeq" id="WP_379598677.1">
    <property type="nucleotide sequence ID" value="NZ_JBHRTN010000018.1"/>
</dbReference>
<proteinExistence type="predicted"/>
<feature type="domain" description="Methyltransferase type 11" evidence="4">
    <location>
        <begin position="47"/>
        <end position="141"/>
    </location>
</feature>
<dbReference type="InterPro" id="IPR029063">
    <property type="entry name" value="SAM-dependent_MTases_sf"/>
</dbReference>
<dbReference type="GO" id="GO:0032259">
    <property type="term" value="P:methylation"/>
    <property type="evidence" value="ECO:0007669"/>
    <property type="project" value="UniProtKB-KW"/>
</dbReference>
<dbReference type="EC" id="2.1.1.222" evidence="5"/>
<dbReference type="Pfam" id="PF08241">
    <property type="entry name" value="Methyltransf_11"/>
    <property type="match status" value="1"/>
</dbReference>
<gene>
    <name evidence="5" type="ORF">ACFOD4_18180</name>
</gene>
<keyword evidence="2 5" id="KW-0808">Transferase</keyword>
<evidence type="ECO:0000256" key="3">
    <source>
        <dbReference type="ARBA" id="ARBA00022691"/>
    </source>
</evidence>
<organism evidence="5 6">
    <name type="scientific">Teichococcus globiformis</name>
    <dbReference type="NCBI Taxonomy" id="2307229"/>
    <lineage>
        <taxon>Bacteria</taxon>
        <taxon>Pseudomonadati</taxon>
        <taxon>Pseudomonadota</taxon>
        <taxon>Alphaproteobacteria</taxon>
        <taxon>Acetobacterales</taxon>
        <taxon>Roseomonadaceae</taxon>
        <taxon>Roseomonas</taxon>
    </lineage>
</organism>
<evidence type="ECO:0000256" key="2">
    <source>
        <dbReference type="ARBA" id="ARBA00022679"/>
    </source>
</evidence>
<dbReference type="PANTHER" id="PTHR43464">
    <property type="entry name" value="METHYLTRANSFERASE"/>
    <property type="match status" value="1"/>
</dbReference>
<name>A0ABV7G705_9PROT</name>
<dbReference type="Gene3D" id="3.40.50.150">
    <property type="entry name" value="Vaccinia Virus protein VP39"/>
    <property type="match status" value="1"/>
</dbReference>
<dbReference type="CDD" id="cd02440">
    <property type="entry name" value="AdoMet_MTases"/>
    <property type="match status" value="1"/>
</dbReference>
<evidence type="ECO:0000313" key="5">
    <source>
        <dbReference type="EMBL" id="MFC3127000.1"/>
    </source>
</evidence>
<dbReference type="PANTHER" id="PTHR43464:SF19">
    <property type="entry name" value="UBIQUINONE BIOSYNTHESIS O-METHYLTRANSFERASE, MITOCHONDRIAL"/>
    <property type="match status" value="1"/>
</dbReference>
<evidence type="ECO:0000259" key="4">
    <source>
        <dbReference type="Pfam" id="PF08241"/>
    </source>
</evidence>
<dbReference type="Proteomes" id="UP001595593">
    <property type="component" value="Unassembled WGS sequence"/>
</dbReference>
<dbReference type="GO" id="GO:0061542">
    <property type="term" value="F:3-demethylubiquinol 3-O-methyltransferase activity"/>
    <property type="evidence" value="ECO:0007669"/>
    <property type="project" value="UniProtKB-EC"/>
</dbReference>
<dbReference type="EC" id="2.1.1.64" evidence="5"/>
<evidence type="ECO:0000313" key="6">
    <source>
        <dbReference type="Proteomes" id="UP001595593"/>
    </source>
</evidence>
<dbReference type="EMBL" id="JBHRTN010000018">
    <property type="protein sequence ID" value="MFC3127000.1"/>
    <property type="molecule type" value="Genomic_DNA"/>
</dbReference>
<reference evidence="6" key="1">
    <citation type="journal article" date="2019" name="Int. J. Syst. Evol. Microbiol.">
        <title>The Global Catalogue of Microorganisms (GCM) 10K type strain sequencing project: providing services to taxonomists for standard genome sequencing and annotation.</title>
        <authorList>
            <consortium name="The Broad Institute Genomics Platform"/>
            <consortium name="The Broad Institute Genome Sequencing Center for Infectious Disease"/>
            <person name="Wu L."/>
            <person name="Ma J."/>
        </authorList>
    </citation>
    <scope>NUCLEOTIDE SEQUENCE [LARGE SCALE GENOMIC DNA]</scope>
    <source>
        <strain evidence="6">KCTC 52094</strain>
    </source>
</reference>
<keyword evidence="3" id="KW-0949">S-adenosyl-L-methionine</keyword>
<accession>A0ABV7G705</accession>
<evidence type="ECO:0000256" key="1">
    <source>
        <dbReference type="ARBA" id="ARBA00022603"/>
    </source>
</evidence>
<keyword evidence="6" id="KW-1185">Reference proteome</keyword>
<comment type="caution">
    <text evidence="5">The sequence shown here is derived from an EMBL/GenBank/DDBJ whole genome shotgun (WGS) entry which is preliminary data.</text>
</comment>
<dbReference type="GO" id="GO:0102208">
    <property type="term" value="F:2-polyprenyl-6-hydroxyphenol methylase activity"/>
    <property type="evidence" value="ECO:0007669"/>
    <property type="project" value="UniProtKB-EC"/>
</dbReference>